<comment type="caution">
    <text evidence="2">The sequence shown here is derived from an EMBL/GenBank/DDBJ whole genome shotgun (WGS) entry which is preliminary data.</text>
</comment>
<protein>
    <submittedName>
        <fullName evidence="2">Uncharacterized protein</fullName>
    </submittedName>
</protein>
<organism evidence="2 3">
    <name type="scientific">Albugo candida</name>
    <dbReference type="NCBI Taxonomy" id="65357"/>
    <lineage>
        <taxon>Eukaryota</taxon>
        <taxon>Sar</taxon>
        <taxon>Stramenopiles</taxon>
        <taxon>Oomycota</taxon>
        <taxon>Peronosporomycetes</taxon>
        <taxon>Albuginales</taxon>
        <taxon>Albuginaceae</taxon>
        <taxon>Albugo</taxon>
    </lineage>
</organism>
<keyword evidence="3" id="KW-1185">Reference proteome</keyword>
<dbReference type="Proteomes" id="UP000053237">
    <property type="component" value="Unassembled WGS sequence"/>
</dbReference>
<dbReference type="InParanoid" id="A0A024G905"/>
<name>A0A024G905_9STRA</name>
<dbReference type="AlphaFoldDB" id="A0A024G905"/>
<evidence type="ECO:0000313" key="2">
    <source>
        <dbReference type="EMBL" id="CCI43154.1"/>
    </source>
</evidence>
<evidence type="ECO:0000256" key="1">
    <source>
        <dbReference type="SAM" id="MobiDB-lite"/>
    </source>
</evidence>
<feature type="compositionally biased region" description="Polar residues" evidence="1">
    <location>
        <begin position="253"/>
        <end position="268"/>
    </location>
</feature>
<proteinExistence type="predicted"/>
<accession>A0A024G905</accession>
<gene>
    <name evidence="2" type="ORF">BN9_039380</name>
</gene>
<feature type="region of interest" description="Disordered" evidence="1">
    <location>
        <begin position="233"/>
        <end position="268"/>
    </location>
</feature>
<sequence>MNEGFFGDVQQADRSPDLADMMFDLDEELENLPSERTFTSSDMQVDSYFPMEDLSRPCNPMAYLLENQQEDVLPDRGMGIHMRHFVSVAPSDAKLRDGTYHQFHNDTAGTLRDASDDFTTLCQVDGGNYGRKRKIEKLEAFDSSTVIPVRRVKPRATRSLYQAFAGNMVVKTGSAQPLTSHVECSDHIKQSKKEEDAAGSSVGSFSYLKIDTTVRKASFHDRVYRRASASIDIPTKNSRSSRDRSGLEGYDNLKSSSLSNSRAPISSSSWRAPASCFEYFCRSSHDISSPLRLRFQNLLVRSFGRTGSFDAA</sequence>
<dbReference type="OrthoDB" id="159873at2759"/>
<evidence type="ECO:0000313" key="3">
    <source>
        <dbReference type="Proteomes" id="UP000053237"/>
    </source>
</evidence>
<reference evidence="2 3" key="1">
    <citation type="submission" date="2012-05" db="EMBL/GenBank/DDBJ databases">
        <title>Recombination and specialization in a pathogen metapopulation.</title>
        <authorList>
            <person name="Gardiner A."/>
            <person name="Kemen E."/>
            <person name="Schultz-Larsen T."/>
            <person name="MacLean D."/>
            <person name="Van Oosterhout C."/>
            <person name="Jones J.D.G."/>
        </authorList>
    </citation>
    <scope>NUCLEOTIDE SEQUENCE [LARGE SCALE GENOMIC DNA]</scope>
    <source>
        <strain evidence="2 3">Ac Nc2</strain>
    </source>
</reference>
<dbReference type="EMBL" id="CAIX01000044">
    <property type="protein sequence ID" value="CCI43154.1"/>
    <property type="molecule type" value="Genomic_DNA"/>
</dbReference>